<feature type="domain" description="B30.2/SPRY" evidence="2">
    <location>
        <begin position="176"/>
        <end position="382"/>
    </location>
</feature>
<accession>A0A507B7K9</accession>
<dbReference type="InterPro" id="IPR013320">
    <property type="entry name" value="ConA-like_dom_sf"/>
</dbReference>
<dbReference type="STRING" id="1093900.A0A507B7K9"/>
<dbReference type="PANTHER" id="PTHR12864">
    <property type="entry name" value="RAN BINDING PROTEIN 9-RELATED"/>
    <property type="match status" value="1"/>
</dbReference>
<evidence type="ECO:0000259" key="2">
    <source>
        <dbReference type="PROSITE" id="PS50188"/>
    </source>
</evidence>
<name>A0A507B7K9_9PEZI</name>
<dbReference type="SMART" id="SM00449">
    <property type="entry name" value="SPRY"/>
    <property type="match status" value="1"/>
</dbReference>
<dbReference type="InterPro" id="IPR003877">
    <property type="entry name" value="SPRY_dom"/>
</dbReference>
<dbReference type="OrthoDB" id="25503at2759"/>
<dbReference type="PROSITE" id="PS50188">
    <property type="entry name" value="B302_SPRY"/>
    <property type="match status" value="1"/>
</dbReference>
<sequence length="406" mass="44487">MANPHQPGSPNIQTDPSALPWFSRGRSYAFVASGAISYEAPGPFSHLLNPVQDGADGQAHDAYTADARDGAEQNGGPPTPWMMRYPQLPSYSRAFEPLMRGHPSDGLFSMTANNNTFFTPSYLQDSAYAQKLEEVHKKRLSAQRDAQQAGGLASSGSSLSLHGSKLAPATHRGMAFEVVEKPPPFEEQEGVAALPTRWNHFDKHPSLEVLSDGLEIKYTGSRSSSDRDHEAYAIRANHYMPPQCGLYYFEVTILKKSNDHIHRLLTVAVWSRTTIGIGFMDGSVTLTRAPGWEPNSWGYHGDDGNVFASQNVGKHYGPTFTAGDVIGCGVNFRTGTAFYTKNGQHLGVAFRDVKGSSLKLFPTVGLKKSGEHIRVNFGQTPFVFDIDRVMKASQAILYIILIHISL</sequence>
<dbReference type="GeneID" id="41967558"/>
<dbReference type="Pfam" id="PF00622">
    <property type="entry name" value="SPRY"/>
    <property type="match status" value="1"/>
</dbReference>
<dbReference type="Gene3D" id="2.60.120.920">
    <property type="match status" value="1"/>
</dbReference>
<reference evidence="3 4" key="1">
    <citation type="submission" date="2019-06" db="EMBL/GenBank/DDBJ databases">
        <title>Draft genome sequence of the filamentous fungus Phialemoniopsis curvata isolated from diesel fuel.</title>
        <authorList>
            <person name="Varaljay V.A."/>
            <person name="Lyon W.J."/>
            <person name="Crouch A.L."/>
            <person name="Drake C.E."/>
            <person name="Hollomon J.M."/>
            <person name="Nadeau L.J."/>
            <person name="Nunn H.S."/>
            <person name="Stevenson B.S."/>
            <person name="Bojanowski C.L."/>
            <person name="Crookes-Goodson W.J."/>
        </authorList>
    </citation>
    <scope>NUCLEOTIDE SEQUENCE [LARGE SCALE GENOMIC DNA]</scope>
    <source>
        <strain evidence="3 4">D216</strain>
    </source>
</reference>
<evidence type="ECO:0000313" key="4">
    <source>
        <dbReference type="Proteomes" id="UP000319257"/>
    </source>
</evidence>
<dbReference type="CDD" id="cd12909">
    <property type="entry name" value="SPRY_RanBP9_10"/>
    <property type="match status" value="1"/>
</dbReference>
<dbReference type="InterPro" id="IPR050618">
    <property type="entry name" value="Ubq-SigPath_Reg"/>
</dbReference>
<dbReference type="InParanoid" id="A0A507B7K9"/>
<dbReference type="Proteomes" id="UP000319257">
    <property type="component" value="Unassembled WGS sequence"/>
</dbReference>
<dbReference type="SUPFAM" id="SSF49899">
    <property type="entry name" value="Concanavalin A-like lectins/glucanases"/>
    <property type="match status" value="1"/>
</dbReference>
<organism evidence="3 4">
    <name type="scientific">Thyridium curvatum</name>
    <dbReference type="NCBI Taxonomy" id="1093900"/>
    <lineage>
        <taxon>Eukaryota</taxon>
        <taxon>Fungi</taxon>
        <taxon>Dikarya</taxon>
        <taxon>Ascomycota</taxon>
        <taxon>Pezizomycotina</taxon>
        <taxon>Sordariomycetes</taxon>
        <taxon>Sordariomycetidae</taxon>
        <taxon>Thyridiales</taxon>
        <taxon>Thyridiaceae</taxon>
        <taxon>Thyridium</taxon>
    </lineage>
</organism>
<dbReference type="EMBL" id="SKBQ01000001">
    <property type="protein sequence ID" value="TPX15777.1"/>
    <property type="molecule type" value="Genomic_DNA"/>
</dbReference>
<dbReference type="RefSeq" id="XP_030997488.1">
    <property type="nucleotide sequence ID" value="XM_031133761.1"/>
</dbReference>
<feature type="compositionally biased region" description="Low complexity" evidence="1">
    <location>
        <begin position="146"/>
        <end position="164"/>
    </location>
</feature>
<dbReference type="InterPro" id="IPR001870">
    <property type="entry name" value="B30.2/SPRY"/>
</dbReference>
<gene>
    <name evidence="3" type="ORF">E0L32_000111</name>
</gene>
<dbReference type="InterPro" id="IPR035782">
    <property type="entry name" value="SPRY_RanBP9/10"/>
</dbReference>
<evidence type="ECO:0000256" key="1">
    <source>
        <dbReference type="SAM" id="MobiDB-lite"/>
    </source>
</evidence>
<protein>
    <recommendedName>
        <fullName evidence="2">B30.2/SPRY domain-containing protein</fullName>
    </recommendedName>
</protein>
<keyword evidence="4" id="KW-1185">Reference proteome</keyword>
<dbReference type="InterPro" id="IPR043136">
    <property type="entry name" value="B30.2/SPRY_sf"/>
</dbReference>
<comment type="caution">
    <text evidence="3">The sequence shown here is derived from an EMBL/GenBank/DDBJ whole genome shotgun (WGS) entry which is preliminary data.</text>
</comment>
<evidence type="ECO:0000313" key="3">
    <source>
        <dbReference type="EMBL" id="TPX15777.1"/>
    </source>
</evidence>
<feature type="region of interest" description="Disordered" evidence="1">
    <location>
        <begin position="139"/>
        <end position="164"/>
    </location>
</feature>
<proteinExistence type="predicted"/>
<dbReference type="AlphaFoldDB" id="A0A507B7K9"/>